<reference evidence="1 2" key="1">
    <citation type="submission" date="2024-09" db="EMBL/GenBank/DDBJ databases">
        <authorList>
            <person name="Sun Q."/>
            <person name="Mori K."/>
        </authorList>
    </citation>
    <scope>NUCLEOTIDE SEQUENCE [LARGE SCALE GENOMIC DNA]</scope>
    <source>
        <strain evidence="1 2">CCM 8626</strain>
    </source>
</reference>
<organism evidence="1 2">
    <name type="scientific">Serratia aquatilis</name>
    <dbReference type="NCBI Taxonomy" id="1737515"/>
    <lineage>
        <taxon>Bacteria</taxon>
        <taxon>Pseudomonadati</taxon>
        <taxon>Pseudomonadota</taxon>
        <taxon>Gammaproteobacteria</taxon>
        <taxon>Enterobacterales</taxon>
        <taxon>Yersiniaceae</taxon>
        <taxon>Serratia</taxon>
    </lineage>
</organism>
<dbReference type="RefSeq" id="WP_404413182.1">
    <property type="nucleotide sequence ID" value="NZ_CP173186.1"/>
</dbReference>
<dbReference type="EMBL" id="JBHLXG010000003">
    <property type="protein sequence ID" value="MFC0225668.1"/>
    <property type="molecule type" value="Genomic_DNA"/>
</dbReference>
<name>A0ABV6E9W9_9GAMM</name>
<gene>
    <name evidence="1" type="ORF">ACFFJ3_03965</name>
</gene>
<keyword evidence="2" id="KW-1185">Reference proteome</keyword>
<evidence type="ECO:0000313" key="1">
    <source>
        <dbReference type="EMBL" id="MFC0225668.1"/>
    </source>
</evidence>
<protein>
    <submittedName>
        <fullName evidence="1">Uncharacterized protein</fullName>
    </submittedName>
</protein>
<comment type="caution">
    <text evidence="1">The sequence shown here is derived from an EMBL/GenBank/DDBJ whole genome shotgun (WGS) entry which is preliminary data.</text>
</comment>
<accession>A0ABV6E9W9</accession>
<proteinExistence type="predicted"/>
<evidence type="ECO:0000313" key="2">
    <source>
        <dbReference type="Proteomes" id="UP001589792"/>
    </source>
</evidence>
<dbReference type="Proteomes" id="UP001589792">
    <property type="component" value="Unassembled WGS sequence"/>
</dbReference>
<sequence length="82" mass="9134">MAADSYRYRLSPTFQIEFSAGLFNTDPEKFLTTTFKNRSFVLNSCMANSKRQKKIKKLLTTSALGGRWGLPVALPAHYAAAS</sequence>